<dbReference type="CDD" id="cd00136">
    <property type="entry name" value="PDZ_canonical"/>
    <property type="match status" value="1"/>
</dbReference>
<dbReference type="AlphaFoldDB" id="A0A7S2U8D9"/>
<evidence type="ECO:0000313" key="2">
    <source>
        <dbReference type="EMBL" id="CAD9810480.1"/>
    </source>
</evidence>
<dbReference type="Gene3D" id="2.30.42.10">
    <property type="match status" value="1"/>
</dbReference>
<sequence length="212" mass="22308">MKTFTASTAATAMAIACIGQLPQSSDAFTFISSKSSSSTVARTSSLSMGLLDDAFSKPMSDIDSERETPIDRWMGWSTKKGATPATPQQVPANFVDSMDATNYISIELEKPMGIVFEENDESKFGGIYVVSMSEGGNAEKAGVLQTGDQLVAVGMTNVAGQSFDDALGAIVESDAPKTKLVLFRGSAKDVYGPTGASKDWLQEFIDSGAAQA</sequence>
<dbReference type="SUPFAM" id="SSF50156">
    <property type="entry name" value="PDZ domain-like"/>
    <property type="match status" value="1"/>
</dbReference>
<gene>
    <name evidence="2" type="ORF">ASEP1449_LOCUS2303</name>
</gene>
<dbReference type="EMBL" id="HBHQ01003495">
    <property type="protein sequence ID" value="CAD9810480.1"/>
    <property type="molecule type" value="Transcribed_RNA"/>
</dbReference>
<dbReference type="Pfam" id="PF00595">
    <property type="entry name" value="PDZ"/>
    <property type="match status" value="1"/>
</dbReference>
<reference evidence="2" key="1">
    <citation type="submission" date="2021-01" db="EMBL/GenBank/DDBJ databases">
        <authorList>
            <person name="Corre E."/>
            <person name="Pelletier E."/>
            <person name="Niang G."/>
            <person name="Scheremetjew M."/>
            <person name="Finn R."/>
            <person name="Kale V."/>
            <person name="Holt S."/>
            <person name="Cochrane G."/>
            <person name="Meng A."/>
            <person name="Brown T."/>
            <person name="Cohen L."/>
        </authorList>
    </citation>
    <scope>NUCLEOTIDE SEQUENCE</scope>
    <source>
        <strain evidence="2">CCMP2084</strain>
    </source>
</reference>
<dbReference type="PROSITE" id="PS51257">
    <property type="entry name" value="PROKAR_LIPOPROTEIN"/>
    <property type="match status" value="1"/>
</dbReference>
<name>A0A7S2U8D9_9STRA</name>
<accession>A0A7S2U8D9</accession>
<proteinExistence type="predicted"/>
<protein>
    <recommendedName>
        <fullName evidence="1">PDZ domain-containing protein</fullName>
    </recommendedName>
</protein>
<dbReference type="InterPro" id="IPR001478">
    <property type="entry name" value="PDZ"/>
</dbReference>
<evidence type="ECO:0000259" key="1">
    <source>
        <dbReference type="PROSITE" id="PS50106"/>
    </source>
</evidence>
<dbReference type="PROSITE" id="PS50106">
    <property type="entry name" value="PDZ"/>
    <property type="match status" value="1"/>
</dbReference>
<organism evidence="2">
    <name type="scientific">Attheya septentrionalis</name>
    <dbReference type="NCBI Taxonomy" id="420275"/>
    <lineage>
        <taxon>Eukaryota</taxon>
        <taxon>Sar</taxon>
        <taxon>Stramenopiles</taxon>
        <taxon>Ochrophyta</taxon>
        <taxon>Bacillariophyta</taxon>
        <taxon>Coscinodiscophyceae</taxon>
        <taxon>Chaetocerotophycidae</taxon>
        <taxon>Chaetocerotales</taxon>
        <taxon>Attheyaceae</taxon>
        <taxon>Attheya</taxon>
    </lineage>
</organism>
<feature type="domain" description="PDZ" evidence="1">
    <location>
        <begin position="112"/>
        <end position="173"/>
    </location>
</feature>
<dbReference type="SMART" id="SM00228">
    <property type="entry name" value="PDZ"/>
    <property type="match status" value="1"/>
</dbReference>
<dbReference type="InterPro" id="IPR036034">
    <property type="entry name" value="PDZ_sf"/>
</dbReference>